<feature type="transmembrane region" description="Helical" evidence="1">
    <location>
        <begin position="209"/>
        <end position="233"/>
    </location>
</feature>
<dbReference type="PANTHER" id="PTHR23542">
    <property type="match status" value="1"/>
</dbReference>
<dbReference type="Gene3D" id="1.20.1250.20">
    <property type="entry name" value="MFS general substrate transporter like domains"/>
    <property type="match status" value="1"/>
</dbReference>
<dbReference type="InterPro" id="IPR036259">
    <property type="entry name" value="MFS_trans_sf"/>
</dbReference>
<feature type="transmembrane region" description="Helical" evidence="1">
    <location>
        <begin position="330"/>
        <end position="354"/>
    </location>
</feature>
<gene>
    <name evidence="2" type="ordered locus">Snas_5014</name>
</gene>
<evidence type="ECO:0000313" key="2">
    <source>
        <dbReference type="EMBL" id="ADD44651.1"/>
    </source>
</evidence>
<proteinExistence type="predicted"/>
<dbReference type="STRING" id="446470.Snas_5014"/>
<dbReference type="HOGENOM" id="CLU_622430_0_0_11"/>
<feature type="transmembrane region" description="Helical" evidence="1">
    <location>
        <begin position="42"/>
        <end position="63"/>
    </location>
</feature>
<feature type="transmembrane region" description="Helical" evidence="1">
    <location>
        <begin position="145"/>
        <end position="163"/>
    </location>
</feature>
<feature type="transmembrane region" description="Helical" evidence="1">
    <location>
        <begin position="298"/>
        <end position="318"/>
    </location>
</feature>
<keyword evidence="1" id="KW-1133">Transmembrane helix</keyword>
<feature type="transmembrane region" description="Helical" evidence="1">
    <location>
        <begin position="169"/>
        <end position="189"/>
    </location>
</feature>
<feature type="transmembrane region" description="Helical" evidence="1">
    <location>
        <begin position="239"/>
        <end position="263"/>
    </location>
</feature>
<evidence type="ECO:0000313" key="3">
    <source>
        <dbReference type="Proteomes" id="UP000000844"/>
    </source>
</evidence>
<organism evidence="2 3">
    <name type="scientific">Stackebrandtia nassauensis (strain DSM 44728 / CIP 108903 / NRRL B-16338 / NBRC 102104 / LLR-40K-21)</name>
    <dbReference type="NCBI Taxonomy" id="446470"/>
    <lineage>
        <taxon>Bacteria</taxon>
        <taxon>Bacillati</taxon>
        <taxon>Actinomycetota</taxon>
        <taxon>Actinomycetes</taxon>
        <taxon>Glycomycetales</taxon>
        <taxon>Glycomycetaceae</taxon>
        <taxon>Stackebrandtia</taxon>
    </lineage>
</organism>
<accession>D3Q9V5</accession>
<keyword evidence="1" id="KW-0812">Transmembrane</keyword>
<keyword evidence="3" id="KW-1185">Reference proteome</keyword>
<dbReference type="AlphaFoldDB" id="D3Q9V5"/>
<feature type="transmembrane region" description="Helical" evidence="1">
    <location>
        <begin position="75"/>
        <end position="94"/>
    </location>
</feature>
<feature type="transmembrane region" description="Helical" evidence="1">
    <location>
        <begin position="100"/>
        <end position="124"/>
    </location>
</feature>
<sequence>MSYRQLATRPVLVWALVAFSARLPVAMAPLALVFLVRERAGGYAVGAGLAAAYVIGEVVGAVVLGPRLRPERARVPLAIGMAVGAGAFAGLGLMPGGDPLVLGALAALAGAAPAAATGGLRALLTSRLPESLVVKALSAESVLTYAVWAVSPALATVLALSVAPPSPLLLAAALLAAATAGMWALPAGWTADDDDRAGVSMARTLLRGWPIYVTGAAALSMLALAELVLPALLEQRGIGVGWAGPLLAGFAIASAAGAALYGLRGSWPGSLRAQSLVLLLGVTGCVALVGVAGSLVWIAGALLVAGLLASGVQVTRNLSLREALPPSAHAAAYSVLYAAVGVGYAASAGLAGVVQSAASPSVAILAGVGFTLVLVGASAVGELRPRRRAAEAVSRSR</sequence>
<dbReference type="SUPFAM" id="SSF103473">
    <property type="entry name" value="MFS general substrate transporter"/>
    <property type="match status" value="1"/>
</dbReference>
<feature type="transmembrane region" description="Helical" evidence="1">
    <location>
        <begin position="275"/>
        <end position="292"/>
    </location>
</feature>
<dbReference type="RefSeq" id="WP_013020222.1">
    <property type="nucleotide sequence ID" value="NC_013947.1"/>
</dbReference>
<protein>
    <recommendedName>
        <fullName evidence="4">Major facilitator superfamily MFS_1</fullName>
    </recommendedName>
</protein>
<name>D3Q9V5_STANL</name>
<dbReference type="PANTHER" id="PTHR23542:SF1">
    <property type="entry name" value="MAJOR FACILITATOR SUPERFAMILY (MFS) PROFILE DOMAIN-CONTAINING PROTEIN"/>
    <property type="match status" value="1"/>
</dbReference>
<feature type="transmembrane region" description="Helical" evidence="1">
    <location>
        <begin position="12"/>
        <end position="36"/>
    </location>
</feature>
<dbReference type="EMBL" id="CP001778">
    <property type="protein sequence ID" value="ADD44651.1"/>
    <property type="molecule type" value="Genomic_DNA"/>
</dbReference>
<keyword evidence="1" id="KW-0472">Membrane</keyword>
<dbReference type="OrthoDB" id="3541730at2"/>
<dbReference type="Proteomes" id="UP000000844">
    <property type="component" value="Chromosome"/>
</dbReference>
<dbReference type="KEGG" id="sna:Snas_5014"/>
<feature type="transmembrane region" description="Helical" evidence="1">
    <location>
        <begin position="360"/>
        <end position="380"/>
    </location>
</feature>
<evidence type="ECO:0008006" key="4">
    <source>
        <dbReference type="Google" id="ProtNLM"/>
    </source>
</evidence>
<reference evidence="2 3" key="1">
    <citation type="journal article" date="2009" name="Stand. Genomic Sci.">
        <title>Complete genome sequence of Stackebrandtia nassauensis type strain (LLR-40K-21).</title>
        <authorList>
            <person name="Munk C."/>
            <person name="Lapidus A."/>
            <person name="Copeland A."/>
            <person name="Jando M."/>
            <person name="Mayilraj S."/>
            <person name="Glavina Del Rio T."/>
            <person name="Nolan M."/>
            <person name="Chen F."/>
            <person name="Lucas S."/>
            <person name="Tice H."/>
            <person name="Cheng J.F."/>
            <person name="Han C."/>
            <person name="Detter J.C."/>
            <person name="Bruce D."/>
            <person name="Goodwin L."/>
            <person name="Chain P."/>
            <person name="Pitluck S."/>
            <person name="Goker M."/>
            <person name="Ovchinikova G."/>
            <person name="Pati A."/>
            <person name="Ivanova N."/>
            <person name="Mavromatis K."/>
            <person name="Chen A."/>
            <person name="Palaniappan K."/>
            <person name="Land M."/>
            <person name="Hauser L."/>
            <person name="Chang Y.J."/>
            <person name="Jeffries C.D."/>
            <person name="Bristow J."/>
            <person name="Eisen J.A."/>
            <person name="Markowitz V."/>
            <person name="Hugenholtz P."/>
            <person name="Kyrpides N.C."/>
            <person name="Klenk H.P."/>
        </authorList>
    </citation>
    <scope>NUCLEOTIDE SEQUENCE [LARGE SCALE GENOMIC DNA]</scope>
    <source>
        <strain evidence="3">DSM 44728 / CIP 108903 / NRRL B-16338 / NBRC 102104 / LLR-40K-21</strain>
    </source>
</reference>
<evidence type="ECO:0000256" key="1">
    <source>
        <dbReference type="SAM" id="Phobius"/>
    </source>
</evidence>
<dbReference type="eggNOG" id="ENOG5033QUP">
    <property type="taxonomic scope" value="Bacteria"/>
</dbReference>